<gene>
    <name evidence="2" type="ORF">SDC9_188592</name>
</gene>
<dbReference type="Pfam" id="PF13420">
    <property type="entry name" value="Acetyltransf_4"/>
    <property type="match status" value="1"/>
</dbReference>
<dbReference type="GO" id="GO:0016747">
    <property type="term" value="F:acyltransferase activity, transferring groups other than amino-acyl groups"/>
    <property type="evidence" value="ECO:0007669"/>
    <property type="project" value="InterPro"/>
</dbReference>
<protein>
    <recommendedName>
        <fullName evidence="1">N-acetyltransferase domain-containing protein</fullName>
    </recommendedName>
</protein>
<accession>A0A645HRE7</accession>
<evidence type="ECO:0000313" key="2">
    <source>
        <dbReference type="EMBL" id="MPN41052.1"/>
    </source>
</evidence>
<evidence type="ECO:0000259" key="1">
    <source>
        <dbReference type="PROSITE" id="PS51186"/>
    </source>
</evidence>
<reference evidence="2" key="1">
    <citation type="submission" date="2019-08" db="EMBL/GenBank/DDBJ databases">
        <authorList>
            <person name="Kucharzyk K."/>
            <person name="Murdoch R.W."/>
            <person name="Higgins S."/>
            <person name="Loffler F."/>
        </authorList>
    </citation>
    <scope>NUCLEOTIDE SEQUENCE</scope>
</reference>
<dbReference type="PROSITE" id="PS51186">
    <property type="entry name" value="GNAT"/>
    <property type="match status" value="1"/>
</dbReference>
<comment type="caution">
    <text evidence="2">The sequence shown here is derived from an EMBL/GenBank/DDBJ whole genome shotgun (WGS) entry which is preliminary data.</text>
</comment>
<organism evidence="2">
    <name type="scientific">bioreactor metagenome</name>
    <dbReference type="NCBI Taxonomy" id="1076179"/>
    <lineage>
        <taxon>unclassified sequences</taxon>
        <taxon>metagenomes</taxon>
        <taxon>ecological metagenomes</taxon>
    </lineage>
</organism>
<dbReference type="InterPro" id="IPR016181">
    <property type="entry name" value="Acyl_CoA_acyltransferase"/>
</dbReference>
<dbReference type="Gene3D" id="3.40.630.30">
    <property type="match status" value="1"/>
</dbReference>
<dbReference type="SUPFAM" id="SSF55729">
    <property type="entry name" value="Acyl-CoA N-acyltransferases (Nat)"/>
    <property type="match status" value="1"/>
</dbReference>
<feature type="domain" description="N-acetyltransferase" evidence="1">
    <location>
        <begin position="1"/>
        <end position="132"/>
    </location>
</feature>
<sequence>MEVGDIYEKFLEYYVSENEFFLKINDKENHEILGIIKGRVEFKNPHEAWIWSISLNKSMRSKGIGSIILKKLSIYLKEEYGVRDFYTRIIKENGSKLKFWTRNGYEVIRVSEELYKANNKRSNMFILKKSLGRYNNGQIYAMEK</sequence>
<dbReference type="AlphaFoldDB" id="A0A645HRE7"/>
<dbReference type="EMBL" id="VSSQ01097864">
    <property type="protein sequence ID" value="MPN41052.1"/>
    <property type="molecule type" value="Genomic_DNA"/>
</dbReference>
<proteinExistence type="predicted"/>
<dbReference type="CDD" id="cd04301">
    <property type="entry name" value="NAT_SF"/>
    <property type="match status" value="1"/>
</dbReference>
<dbReference type="InterPro" id="IPR000182">
    <property type="entry name" value="GNAT_dom"/>
</dbReference>
<name>A0A645HRE7_9ZZZZ</name>